<proteinExistence type="predicted"/>
<protein>
    <submittedName>
        <fullName evidence="1">Uncharacterized protein</fullName>
    </submittedName>
</protein>
<accession>A0A022VUC5</accession>
<gene>
    <name evidence="1" type="ORF">H103_06869</name>
</gene>
<reference evidence="1" key="1">
    <citation type="submission" date="2014-02" db="EMBL/GenBank/DDBJ databases">
        <title>The Genome Sequence of Trichophyton rubrum (morphotype fischeri) CBS 288.86.</title>
        <authorList>
            <consortium name="The Broad Institute Genomics Platform"/>
            <person name="Cuomo C.A."/>
            <person name="White T.C."/>
            <person name="Graser Y."/>
            <person name="Martinez-Rossi N."/>
            <person name="Heitman J."/>
            <person name="Young S.K."/>
            <person name="Zeng Q."/>
            <person name="Gargeya S."/>
            <person name="Abouelleil A."/>
            <person name="Alvarado L."/>
            <person name="Chapman S.B."/>
            <person name="Gainer-Dewar J."/>
            <person name="Goldberg J."/>
            <person name="Griggs A."/>
            <person name="Gujja S."/>
            <person name="Hansen M."/>
            <person name="Howarth C."/>
            <person name="Imamovic A."/>
            <person name="Larimer J."/>
            <person name="Martinez D."/>
            <person name="Murphy C."/>
            <person name="Pearson M.D."/>
            <person name="Persinoti G."/>
            <person name="Poon T."/>
            <person name="Priest M."/>
            <person name="Roberts A.D."/>
            <person name="Saif S."/>
            <person name="Shea T.D."/>
            <person name="Sykes S.N."/>
            <person name="Wortman J."/>
            <person name="Nusbaum C."/>
            <person name="Birren B."/>
        </authorList>
    </citation>
    <scope>NUCLEOTIDE SEQUENCE [LARGE SCALE GENOMIC DNA]</scope>
    <source>
        <strain evidence="1">CBS 288.86</strain>
    </source>
</reference>
<sequence>MLQIMREKIEKSLELHERMDLLPFHEMIIMDDKAKFEGTTSHDICDHFMESMEHMRSPVVKMLAKNFGTRKPEDRHYTVYLEWEYGKTEKSDEDVGRCILSYGNCFEL</sequence>
<dbReference type="HOGENOM" id="CLU_2442462_0_0_1"/>
<dbReference type="EMBL" id="KK207900">
    <property type="protein sequence ID" value="EZF49665.1"/>
    <property type="molecule type" value="Genomic_DNA"/>
</dbReference>
<dbReference type="AlphaFoldDB" id="A0A022VUC5"/>
<organism evidence="1">
    <name type="scientific">Trichophyton rubrum CBS 288.86</name>
    <dbReference type="NCBI Taxonomy" id="1215330"/>
    <lineage>
        <taxon>Eukaryota</taxon>
        <taxon>Fungi</taxon>
        <taxon>Dikarya</taxon>
        <taxon>Ascomycota</taxon>
        <taxon>Pezizomycotina</taxon>
        <taxon>Eurotiomycetes</taxon>
        <taxon>Eurotiomycetidae</taxon>
        <taxon>Onygenales</taxon>
        <taxon>Arthrodermataceae</taxon>
        <taxon>Trichophyton</taxon>
    </lineage>
</organism>
<evidence type="ECO:0000313" key="1">
    <source>
        <dbReference type="EMBL" id="EZF49665.1"/>
    </source>
</evidence>
<dbReference type="Proteomes" id="UP000023758">
    <property type="component" value="Unassembled WGS sequence"/>
</dbReference>
<name>A0A022VUC5_TRIRU</name>